<evidence type="ECO:0000313" key="8">
    <source>
        <dbReference type="Proteomes" id="UP000309215"/>
    </source>
</evidence>
<dbReference type="RefSeq" id="WP_136930795.1">
    <property type="nucleotide sequence ID" value="NZ_SSMQ01000021.1"/>
</dbReference>
<gene>
    <name evidence="7" type="ORF">E8A74_20815</name>
</gene>
<dbReference type="Proteomes" id="UP000309215">
    <property type="component" value="Unassembled WGS sequence"/>
</dbReference>
<dbReference type="Pfam" id="PF12679">
    <property type="entry name" value="ABC2_membrane_2"/>
    <property type="match status" value="1"/>
</dbReference>
<protein>
    <recommendedName>
        <fullName evidence="9">ABC transporter permease</fullName>
    </recommendedName>
</protein>
<keyword evidence="4 6" id="KW-1133">Transmembrane helix</keyword>
<dbReference type="PANTHER" id="PTHR30294:SF29">
    <property type="entry name" value="MULTIDRUG ABC TRANSPORTER PERMEASE YBHS-RELATED"/>
    <property type="match status" value="1"/>
</dbReference>
<evidence type="ECO:0000256" key="6">
    <source>
        <dbReference type="SAM" id="Phobius"/>
    </source>
</evidence>
<feature type="transmembrane region" description="Helical" evidence="6">
    <location>
        <begin position="216"/>
        <end position="234"/>
    </location>
</feature>
<dbReference type="InterPro" id="IPR051449">
    <property type="entry name" value="ABC-2_transporter_component"/>
</dbReference>
<name>A0A4V5PMP3_9BACT</name>
<evidence type="ECO:0008006" key="9">
    <source>
        <dbReference type="Google" id="ProtNLM"/>
    </source>
</evidence>
<dbReference type="EMBL" id="SSMQ01000021">
    <property type="protein sequence ID" value="TKD05247.1"/>
    <property type="molecule type" value="Genomic_DNA"/>
</dbReference>
<dbReference type="GO" id="GO:0140359">
    <property type="term" value="F:ABC-type transporter activity"/>
    <property type="evidence" value="ECO:0007669"/>
    <property type="project" value="InterPro"/>
</dbReference>
<dbReference type="GO" id="GO:0005886">
    <property type="term" value="C:plasma membrane"/>
    <property type="evidence" value="ECO:0007669"/>
    <property type="project" value="UniProtKB-SubCell"/>
</dbReference>
<dbReference type="OrthoDB" id="9794512at2"/>
<comment type="subcellular location">
    <subcellularLocation>
        <location evidence="1">Cell membrane</location>
        <topology evidence="1">Multi-pass membrane protein</topology>
    </subcellularLocation>
</comment>
<dbReference type="PANTHER" id="PTHR30294">
    <property type="entry name" value="MEMBRANE COMPONENT OF ABC TRANSPORTER YHHJ-RELATED"/>
    <property type="match status" value="1"/>
</dbReference>
<accession>A0A4V5PMP3</accession>
<evidence type="ECO:0000256" key="4">
    <source>
        <dbReference type="ARBA" id="ARBA00022989"/>
    </source>
</evidence>
<keyword evidence="5 6" id="KW-0472">Membrane</keyword>
<organism evidence="7 8">
    <name type="scientific">Polyangium fumosum</name>
    <dbReference type="NCBI Taxonomy" id="889272"/>
    <lineage>
        <taxon>Bacteria</taxon>
        <taxon>Pseudomonadati</taxon>
        <taxon>Myxococcota</taxon>
        <taxon>Polyangia</taxon>
        <taxon>Polyangiales</taxon>
        <taxon>Polyangiaceae</taxon>
        <taxon>Polyangium</taxon>
    </lineage>
</organism>
<evidence type="ECO:0000256" key="3">
    <source>
        <dbReference type="ARBA" id="ARBA00022692"/>
    </source>
</evidence>
<keyword evidence="2" id="KW-1003">Cell membrane</keyword>
<feature type="transmembrane region" description="Helical" evidence="6">
    <location>
        <begin position="130"/>
        <end position="150"/>
    </location>
</feature>
<feature type="transmembrane region" description="Helical" evidence="6">
    <location>
        <begin position="58"/>
        <end position="76"/>
    </location>
</feature>
<proteinExistence type="predicted"/>
<feature type="transmembrane region" description="Helical" evidence="6">
    <location>
        <begin position="101"/>
        <end position="124"/>
    </location>
</feature>
<evidence type="ECO:0000256" key="1">
    <source>
        <dbReference type="ARBA" id="ARBA00004651"/>
    </source>
</evidence>
<dbReference type="AlphaFoldDB" id="A0A4V5PMP3"/>
<feature type="transmembrane region" description="Helical" evidence="6">
    <location>
        <begin position="20"/>
        <end position="38"/>
    </location>
</feature>
<keyword evidence="3 6" id="KW-0812">Transmembrane</keyword>
<evidence type="ECO:0000256" key="2">
    <source>
        <dbReference type="ARBA" id="ARBA00022475"/>
    </source>
</evidence>
<sequence length="240" mass="25687">MRNALLVAGREIGSYGRSLLGWAIGAAALLVEGLWFSANGLTGSRMSADVLREFFNGASGVTMIVAVLMSIPLLAGERERGTLVLLNTAPIRDIEIIVGKYLAAFAMITLITLVSVYMPLLIFVNGKVSLGHVAVGYTGILLLGSAALAIGMFTSAVSRSQVMAAILGGLLLAVMVTLWLVAKVTEPPVNGVLSGMALHHQRQFPFMTGVLKLENVVYYVAVTYFFLLAATKTLEARRWR</sequence>
<feature type="transmembrane region" description="Helical" evidence="6">
    <location>
        <begin position="162"/>
        <end position="182"/>
    </location>
</feature>
<keyword evidence="8" id="KW-1185">Reference proteome</keyword>
<comment type="caution">
    <text evidence="7">The sequence shown here is derived from an EMBL/GenBank/DDBJ whole genome shotgun (WGS) entry which is preliminary data.</text>
</comment>
<evidence type="ECO:0000313" key="7">
    <source>
        <dbReference type="EMBL" id="TKD05247.1"/>
    </source>
</evidence>
<evidence type="ECO:0000256" key="5">
    <source>
        <dbReference type="ARBA" id="ARBA00023136"/>
    </source>
</evidence>
<reference evidence="7 8" key="1">
    <citation type="submission" date="2019-04" db="EMBL/GenBank/DDBJ databases">
        <authorList>
            <person name="Li Y."/>
            <person name="Wang J."/>
        </authorList>
    </citation>
    <scope>NUCLEOTIDE SEQUENCE [LARGE SCALE GENOMIC DNA]</scope>
    <source>
        <strain evidence="7 8">DSM 14668</strain>
    </source>
</reference>